<evidence type="ECO:0000313" key="2">
    <source>
        <dbReference type="EMBL" id="KFK24681.1"/>
    </source>
</evidence>
<dbReference type="Proteomes" id="UP000029120">
    <property type="component" value="Chromosome 8"/>
</dbReference>
<dbReference type="EMBL" id="CM002876">
    <property type="protein sequence ID" value="KFK24681.1"/>
    <property type="molecule type" value="Genomic_DNA"/>
</dbReference>
<reference evidence="3" key="1">
    <citation type="journal article" date="2015" name="Nat. Plants">
        <title>Genome expansion of Arabis alpina linked with retrotransposition and reduced symmetric DNA methylation.</title>
        <authorList>
            <person name="Willing E.M."/>
            <person name="Rawat V."/>
            <person name="Mandakova T."/>
            <person name="Maumus F."/>
            <person name="James G.V."/>
            <person name="Nordstroem K.J."/>
            <person name="Becker C."/>
            <person name="Warthmann N."/>
            <person name="Chica C."/>
            <person name="Szarzynska B."/>
            <person name="Zytnicki M."/>
            <person name="Albani M.C."/>
            <person name="Kiefer C."/>
            <person name="Bergonzi S."/>
            <person name="Castaings L."/>
            <person name="Mateos J.L."/>
            <person name="Berns M.C."/>
            <person name="Bujdoso N."/>
            <person name="Piofczyk T."/>
            <person name="de Lorenzo L."/>
            <person name="Barrero-Sicilia C."/>
            <person name="Mateos I."/>
            <person name="Piednoel M."/>
            <person name="Hagmann J."/>
            <person name="Chen-Min-Tao R."/>
            <person name="Iglesias-Fernandez R."/>
            <person name="Schuster S.C."/>
            <person name="Alonso-Blanco C."/>
            <person name="Roudier F."/>
            <person name="Carbonero P."/>
            <person name="Paz-Ares J."/>
            <person name="Davis S.J."/>
            <person name="Pecinka A."/>
            <person name="Quesneville H."/>
            <person name="Colot V."/>
            <person name="Lysak M.A."/>
            <person name="Weigel D."/>
            <person name="Coupland G."/>
            <person name="Schneeberger K."/>
        </authorList>
    </citation>
    <scope>NUCLEOTIDE SEQUENCE [LARGE SCALE GENOMIC DNA]</scope>
    <source>
        <strain evidence="3">cv. Pajares</strain>
    </source>
</reference>
<keyword evidence="1" id="KW-1133">Transmembrane helix</keyword>
<dbReference type="AlphaFoldDB" id="A0A087G479"/>
<organism evidence="2 3">
    <name type="scientific">Arabis alpina</name>
    <name type="common">Alpine rock-cress</name>
    <dbReference type="NCBI Taxonomy" id="50452"/>
    <lineage>
        <taxon>Eukaryota</taxon>
        <taxon>Viridiplantae</taxon>
        <taxon>Streptophyta</taxon>
        <taxon>Embryophyta</taxon>
        <taxon>Tracheophyta</taxon>
        <taxon>Spermatophyta</taxon>
        <taxon>Magnoliopsida</taxon>
        <taxon>eudicotyledons</taxon>
        <taxon>Gunneridae</taxon>
        <taxon>Pentapetalae</taxon>
        <taxon>rosids</taxon>
        <taxon>malvids</taxon>
        <taxon>Brassicales</taxon>
        <taxon>Brassicaceae</taxon>
        <taxon>Arabideae</taxon>
        <taxon>Arabis</taxon>
    </lineage>
</organism>
<keyword evidence="1" id="KW-0472">Membrane</keyword>
<evidence type="ECO:0000313" key="3">
    <source>
        <dbReference type="Proteomes" id="UP000029120"/>
    </source>
</evidence>
<dbReference type="Gramene" id="KFK24681">
    <property type="protein sequence ID" value="KFK24681"/>
    <property type="gene ID" value="AALP_AA8G011300"/>
</dbReference>
<name>A0A087G479_ARAAL</name>
<dbReference type="OMA" id="GEERYVW"/>
<dbReference type="OrthoDB" id="1104719at2759"/>
<protein>
    <recommendedName>
        <fullName evidence="4">Transmembrane protein</fullName>
    </recommendedName>
</protein>
<keyword evidence="3" id="KW-1185">Reference proteome</keyword>
<accession>A0A087G479</accession>
<proteinExistence type="predicted"/>
<evidence type="ECO:0008006" key="4">
    <source>
        <dbReference type="Google" id="ProtNLM"/>
    </source>
</evidence>
<feature type="transmembrane region" description="Helical" evidence="1">
    <location>
        <begin position="115"/>
        <end position="132"/>
    </location>
</feature>
<sequence>MEEEEEEQRLVWKLKVGVRFSSFNLKLNLQNRLSSWKLHRLSFLVRFRKHRLQIDSQSRPEDCVPKSKFRSFLRSLLLFKKRKRWVADSKKSIGCKDNNMDVTLGNRSLAFSNKALVCLGLVIIILSLIIIMPL</sequence>
<gene>
    <name evidence="2" type="ordered locus">AALP_Aa8g011300</name>
</gene>
<keyword evidence="1" id="KW-0812">Transmembrane</keyword>
<evidence type="ECO:0000256" key="1">
    <source>
        <dbReference type="SAM" id="Phobius"/>
    </source>
</evidence>